<dbReference type="Proteomes" id="UP000323819">
    <property type="component" value="Unassembled WGS sequence"/>
</dbReference>
<dbReference type="Proteomes" id="UP000294145">
    <property type="component" value="Unassembled WGS sequence"/>
</dbReference>
<dbReference type="Pfam" id="PF02962">
    <property type="entry name" value="CHMI"/>
    <property type="match status" value="1"/>
</dbReference>
<reference evidence="5 17" key="2">
    <citation type="submission" date="2018-09" db="EMBL/GenBank/DDBJ databases">
        <title>Genomic epidemiology reveals two lineages of Vibrio cholerae that can cause global cholera epidemics despite absence of cholera toxin gene.</title>
        <authorList>
            <person name="Wang H."/>
            <person name="Zen W."/>
            <person name="Yu H."/>
            <person name="Zhang W."/>
            <person name="Pan J."/>
            <person name="Yang C."/>
            <person name="Cui Y."/>
        </authorList>
    </citation>
    <scope>NUCLEOTIDE SEQUENCE [LARGE SCALE GENOMIC DNA]</scope>
    <source>
        <strain evidence="5 17">00-1_S85</strain>
    </source>
</reference>
<dbReference type="Proteomes" id="UP000323583">
    <property type="component" value="Unassembled WGS sequence"/>
</dbReference>
<gene>
    <name evidence="1" type="primary">hpcD</name>
    <name evidence="5" type="ORF">D6U24_09860</name>
    <name evidence="1" type="ORF">ERS013165_01650</name>
    <name evidence="2" type="ORF">ERS013200_00080</name>
    <name evidence="6" type="ORF">EYB64_07410</name>
    <name evidence="3" type="ORF">F0M16_05065</name>
    <name evidence="7" type="ORF">FLM02_07720</name>
    <name evidence="9" type="ORF">FXE67_02295</name>
    <name evidence="8" type="ORF">FXF03_07745</name>
    <name evidence="4" type="ORF">KIN13_03635</name>
</gene>
<proteinExistence type="predicted"/>
<reference evidence="6 12" key="3">
    <citation type="submission" date="2019-02" db="EMBL/GenBank/DDBJ databases">
        <title>Genomic plasticity associated with the antimicrobial resistance in Vibrio cholerae.</title>
        <authorList>
            <person name="Verma J."/>
            <person name="Bag S."/>
            <person name="Saha B."/>
            <person name="Kumar P."/>
            <person name="Ghosh T.S."/>
            <person name="Dayal M."/>
            <person name="Senapati T."/>
            <person name="Mehra S."/>
            <person name="Dey P."/>
            <person name="Desigamani A."/>
            <person name="Kumar D."/>
            <person name="Rana P."/>
            <person name="Kumar B."/>
            <person name="Maiti T.K."/>
            <person name="Sharma N.C."/>
            <person name="Bhadra R.K."/>
            <person name="Mutreja A."/>
            <person name="Nair G.B."/>
            <person name="Ramamurthy T."/>
            <person name="Das B."/>
        </authorList>
    </citation>
    <scope>NUCLEOTIDE SEQUENCE [LARGE SCALE GENOMIC DNA]</scope>
    <source>
        <strain evidence="6 12">IDH06781</strain>
    </source>
</reference>
<reference evidence="7 13" key="5">
    <citation type="submission" date="2019-07" db="EMBL/GenBank/DDBJ databases">
        <title>Phenotypic and genotypic antimicrobial resistance traits of Vibrio cholerae non-O1/non-O139 isolated from a large Austrian lake frequently associated with cases of infection.</title>
        <authorList>
            <person name="Lepuschitz S."/>
            <person name="Baron S."/>
            <person name="Larvor E."/>
            <person name="Granier S."/>
            <person name="Pretzer C."/>
            <person name="Mach R.L."/>
            <person name="Farnleitner A.H."/>
            <person name="Ruppitsch W."/>
            <person name="Pleininger S."/>
            <person name="Indra A."/>
            <person name="Kirschner A.K.T."/>
        </authorList>
    </citation>
    <scope>NUCLEOTIDE SEQUENCE [LARGE SCALE GENOMIC DNA]</scope>
    <source>
        <strain evidence="7 13">A12JL36W90</strain>
    </source>
</reference>
<dbReference type="SUPFAM" id="SSF55331">
    <property type="entry name" value="Tautomerase/MIF"/>
    <property type="match status" value="1"/>
</dbReference>
<evidence type="ECO:0000313" key="15">
    <source>
        <dbReference type="Proteomes" id="UP000323583"/>
    </source>
</evidence>
<dbReference type="EMBL" id="CWQY01000001">
    <property type="protein sequence ID" value="CSB93418.1"/>
    <property type="molecule type" value="Genomic_DNA"/>
</dbReference>
<evidence type="ECO:0000313" key="14">
    <source>
        <dbReference type="Proteomes" id="UP000323225"/>
    </source>
</evidence>
<protein>
    <submittedName>
        <fullName evidence="3">5-carboxymethyl-2-hydroxymuconate Delta-isomerase</fullName>
    </submittedName>
    <submittedName>
        <fullName evidence="1">5-carboxymethyl-2-hydroxymuconate isomerase</fullName>
        <ecNumber evidence="1">5.3.3.10</ecNumber>
    </submittedName>
</protein>
<evidence type="ECO:0000313" key="13">
    <source>
        <dbReference type="Proteomes" id="UP000319979"/>
    </source>
</evidence>
<dbReference type="Proteomes" id="UP000319979">
    <property type="component" value="Unassembled WGS sequence"/>
</dbReference>
<dbReference type="EMBL" id="VSIJ01000023">
    <property type="protein sequence ID" value="TXX66201.1"/>
    <property type="molecule type" value="Genomic_DNA"/>
</dbReference>
<dbReference type="GO" id="GO:0008704">
    <property type="term" value="F:5-carboxymethyl-2-hydroxymuconate delta-isomerase activity"/>
    <property type="evidence" value="ECO:0007669"/>
    <property type="project" value="UniProtKB-EC"/>
</dbReference>
<dbReference type="Proteomes" id="UP000323225">
    <property type="component" value="Unassembled WGS sequence"/>
</dbReference>
<dbReference type="InterPro" id="IPR014347">
    <property type="entry name" value="Tautomerase/MIF_sf"/>
</dbReference>
<reference evidence="10 11" key="1">
    <citation type="submission" date="2015-07" db="EMBL/GenBank/DDBJ databases">
        <authorList>
            <consortium name="Pathogen Informatics"/>
        </authorList>
    </citation>
    <scope>NUCLEOTIDE SEQUENCE [LARGE SCALE GENOMIC DNA]</scope>
    <source>
        <strain evidence="2 10">A316</strain>
        <strain evidence="1 11">A51</strain>
    </source>
</reference>
<evidence type="ECO:0000313" key="6">
    <source>
        <dbReference type="EMBL" id="TBM43567.1"/>
    </source>
</evidence>
<evidence type="ECO:0000313" key="17">
    <source>
        <dbReference type="Proteomes" id="UP000471242"/>
    </source>
</evidence>
<dbReference type="RefSeq" id="WP_001133286.1">
    <property type="nucleotide sequence ID" value="NZ_AP018677.1"/>
</dbReference>
<dbReference type="PANTHER" id="PTHR37950">
    <property type="entry name" value="4-HYDROXYPHENYLACETATE CATABOLISM PROTEIN"/>
    <property type="match status" value="1"/>
</dbReference>
<dbReference type="InterPro" id="IPR004220">
    <property type="entry name" value="5-COMe_2-OHmuconate_Isoase"/>
</dbReference>
<evidence type="ECO:0000313" key="5">
    <source>
        <dbReference type="EMBL" id="MVD23662.1"/>
    </source>
</evidence>
<evidence type="ECO:0000313" key="7">
    <source>
        <dbReference type="EMBL" id="TQP15285.1"/>
    </source>
</evidence>
<reference evidence="4" key="7">
    <citation type="submission" date="2021-05" db="EMBL/GenBank/DDBJ databases">
        <authorList>
            <person name="Stine C."/>
        </authorList>
    </citation>
    <scope>NUCLEOTIDE SEQUENCE</scope>
    <source>
        <strain evidence="4">TDS0091212</strain>
    </source>
</reference>
<reference evidence="15 16" key="4">
    <citation type="submission" date="2019-06" db="EMBL/GenBank/DDBJ databases">
        <title>Vibrio cholerae phylogeny based on whole-genome sequencing reveals genetic diversity and population strucutre.</title>
        <authorList>
            <person name="Zhiqiu Y."/>
            <person name="Bin L."/>
            <person name="Lingyan J."/>
        </authorList>
    </citation>
    <scope>NUCLEOTIDE SEQUENCE [LARGE SCALE GENOMIC DNA]</scope>
    <source>
        <strain evidence="9 15">N2768</strain>
        <strain evidence="8 16">N2814</strain>
    </source>
</reference>
<evidence type="ECO:0000313" key="8">
    <source>
        <dbReference type="EMBL" id="TXX66201.1"/>
    </source>
</evidence>
<dbReference type="EMBL" id="VIOS01000019">
    <property type="protein sequence ID" value="TQP15285.1"/>
    <property type="molecule type" value="Genomic_DNA"/>
</dbReference>
<evidence type="ECO:0000313" key="9">
    <source>
        <dbReference type="EMBL" id="TXY94174.1"/>
    </source>
</evidence>
<dbReference type="GeneID" id="88785223"/>
<dbReference type="Proteomes" id="UP000471242">
    <property type="component" value="Unassembled WGS sequence"/>
</dbReference>
<dbReference type="EMBL" id="VSGZ01000007">
    <property type="protein sequence ID" value="TXY94174.1"/>
    <property type="molecule type" value="Genomic_DNA"/>
</dbReference>
<evidence type="ECO:0000313" key="10">
    <source>
        <dbReference type="Proteomes" id="UP000041770"/>
    </source>
</evidence>
<dbReference type="Proteomes" id="UP001196338">
    <property type="component" value="Unassembled WGS sequence"/>
</dbReference>
<dbReference type="PANTHER" id="PTHR37950:SF1">
    <property type="entry name" value="4-HYDROXYPHENYLACETATE CATABOLISM PROTEIN"/>
    <property type="match status" value="1"/>
</dbReference>
<reference evidence="4" key="8">
    <citation type="submission" date="2023-08" db="EMBL/GenBank/DDBJ databases">
        <title>Vibrio cholerae Outbreaks in Tanzania Exemplify Founder Flush: Simultaneous Increases in Population Size and Genetic Diversity.</title>
        <authorList>
            <person name="Debes A.K."/>
            <person name="Mohammed A."/>
            <person name="Maseke I."/>
            <person name="Almeida M."/>
            <person name="Li S."/>
            <person name="Matimba H."/>
            <person name="Joachim A."/>
            <person name="Mizinduko M."/>
            <person name="Nyanga S."/>
            <person name="Kelly M."/>
            <person name="Kachwamba Y."/>
            <person name="Schaffer A.M."/>
            <person name="Nyanga A.S."/>
            <person name="Mghamba J."/>
            <person name="Mosha F.S."/>
            <person name="Sack D.A."/>
            <person name="Stine O.C."/>
        </authorList>
    </citation>
    <scope>NUCLEOTIDE SEQUENCE</scope>
    <source>
        <strain evidence="4">TDS0091212</strain>
    </source>
</reference>
<dbReference type="KEGG" id="vcq:EN18_16350"/>
<dbReference type="EMBL" id="JAHBND010000110">
    <property type="protein sequence ID" value="MBS7672542.1"/>
    <property type="molecule type" value="Genomic_DNA"/>
</dbReference>
<organism evidence="1 11">
    <name type="scientific">Vibrio cholerae</name>
    <dbReference type="NCBI Taxonomy" id="666"/>
    <lineage>
        <taxon>Bacteria</taxon>
        <taxon>Pseudomonadati</taxon>
        <taxon>Pseudomonadota</taxon>
        <taxon>Gammaproteobacteria</taxon>
        <taxon>Vibrionales</taxon>
        <taxon>Vibrionaceae</taxon>
        <taxon>Vibrio</taxon>
    </lineage>
</organism>
<evidence type="ECO:0000313" key="11">
    <source>
        <dbReference type="Proteomes" id="UP000044806"/>
    </source>
</evidence>
<dbReference type="KEGG" id="vcx:VAA049_234"/>
<dbReference type="EMBL" id="SISP01000009">
    <property type="protein sequence ID" value="TBM43567.1"/>
    <property type="molecule type" value="Genomic_DNA"/>
</dbReference>
<evidence type="ECO:0000313" key="1">
    <source>
        <dbReference type="EMBL" id="CSA46706.1"/>
    </source>
</evidence>
<evidence type="ECO:0000313" key="16">
    <source>
        <dbReference type="Proteomes" id="UP000323819"/>
    </source>
</evidence>
<evidence type="ECO:0000313" key="3">
    <source>
        <dbReference type="EMBL" id="KAA1255720.1"/>
    </source>
</evidence>
<dbReference type="OMA" id="VFMLAGR"/>
<dbReference type="EMBL" id="QZRB01000011">
    <property type="protein sequence ID" value="MVD23662.1"/>
    <property type="molecule type" value="Genomic_DNA"/>
</dbReference>
<dbReference type="AlphaFoldDB" id="A0A085RG86"/>
<keyword evidence="1" id="KW-0413">Isomerase</keyword>
<dbReference type="Gene3D" id="3.30.429.10">
    <property type="entry name" value="Macrophage Migration Inhibitory Factor"/>
    <property type="match status" value="1"/>
</dbReference>
<dbReference type="CDD" id="cd00580">
    <property type="entry name" value="CHMI"/>
    <property type="match status" value="1"/>
</dbReference>
<dbReference type="EMBL" id="CWOW01000007">
    <property type="protein sequence ID" value="CSA46706.1"/>
    <property type="molecule type" value="Genomic_DNA"/>
</dbReference>
<sequence>MPNLVMEYSNSVDERINVQGLLEDLHRAAIDSGLFEISSVKSRALRCHHWLIGDEGDSVDFIHLSFELLAGRSPEQKRELSRKLMEILAAKASHVRSLTINIRDMDTDCFQKVINR</sequence>
<accession>A0A085RG86</accession>
<dbReference type="Proteomes" id="UP000044806">
    <property type="component" value="Unassembled WGS sequence"/>
</dbReference>
<name>A0A085RG86_VIBCL</name>
<dbReference type="EC" id="5.3.3.10" evidence="1"/>
<evidence type="ECO:0000313" key="2">
    <source>
        <dbReference type="EMBL" id="CSB93418.1"/>
    </source>
</evidence>
<evidence type="ECO:0000313" key="4">
    <source>
        <dbReference type="EMBL" id="MBS7672542.1"/>
    </source>
</evidence>
<evidence type="ECO:0000313" key="12">
    <source>
        <dbReference type="Proteomes" id="UP000294145"/>
    </source>
</evidence>
<dbReference type="EMBL" id="VUAA01000004">
    <property type="protein sequence ID" value="KAA1255720.1"/>
    <property type="molecule type" value="Genomic_DNA"/>
</dbReference>
<dbReference type="Proteomes" id="UP000041770">
    <property type="component" value="Unassembled WGS sequence"/>
</dbReference>
<dbReference type="FunFam" id="3.30.429.10:FF:000006">
    <property type="entry name" value="5-carboxymethyl-2-hydroxymuconate delta isomerase"/>
    <property type="match status" value="1"/>
</dbReference>
<dbReference type="KEGG" id="vcz:VAB027_226"/>
<reference evidence="3 14" key="6">
    <citation type="submission" date="2019-09" db="EMBL/GenBank/DDBJ databases">
        <authorList>
            <person name="Kritzky A."/>
            <person name="Schelkanova E.Y."/>
            <person name="Alkhova Z.V."/>
            <person name="Smirnova N.I."/>
        </authorList>
    </citation>
    <scope>NUCLEOTIDE SEQUENCE [LARGE SCALE GENOMIC DNA]</scope>
    <source>
        <strain evidence="3 14">M1526</strain>
    </source>
</reference>